<gene>
    <name evidence="2" type="ORF">EJ04DRAFT_592600</name>
</gene>
<evidence type="ECO:0000259" key="1">
    <source>
        <dbReference type="Pfam" id="PF00561"/>
    </source>
</evidence>
<dbReference type="PANTHER" id="PTHR43798">
    <property type="entry name" value="MONOACYLGLYCEROL LIPASE"/>
    <property type="match status" value="1"/>
</dbReference>
<evidence type="ECO:0000313" key="2">
    <source>
        <dbReference type="EMBL" id="KAF2740974.1"/>
    </source>
</evidence>
<dbReference type="EMBL" id="ML996098">
    <property type="protein sequence ID" value="KAF2740974.1"/>
    <property type="molecule type" value="Genomic_DNA"/>
</dbReference>
<organism evidence="2 3">
    <name type="scientific">Polyplosphaeria fusca</name>
    <dbReference type="NCBI Taxonomy" id="682080"/>
    <lineage>
        <taxon>Eukaryota</taxon>
        <taxon>Fungi</taxon>
        <taxon>Dikarya</taxon>
        <taxon>Ascomycota</taxon>
        <taxon>Pezizomycotina</taxon>
        <taxon>Dothideomycetes</taxon>
        <taxon>Pleosporomycetidae</taxon>
        <taxon>Pleosporales</taxon>
        <taxon>Tetraplosphaeriaceae</taxon>
        <taxon>Polyplosphaeria</taxon>
    </lineage>
</organism>
<feature type="domain" description="AB hydrolase-1" evidence="1">
    <location>
        <begin position="23"/>
        <end position="138"/>
    </location>
</feature>
<dbReference type="GO" id="GO:0016020">
    <property type="term" value="C:membrane"/>
    <property type="evidence" value="ECO:0007669"/>
    <property type="project" value="TreeGrafter"/>
</dbReference>
<accession>A0A9P4RCU3</accession>
<dbReference type="AlphaFoldDB" id="A0A9P4RCU3"/>
<dbReference type="InterPro" id="IPR029058">
    <property type="entry name" value="AB_hydrolase_fold"/>
</dbReference>
<keyword evidence="3" id="KW-1185">Reference proteome</keyword>
<dbReference type="Pfam" id="PF00561">
    <property type="entry name" value="Abhydrolase_1"/>
    <property type="match status" value="1"/>
</dbReference>
<evidence type="ECO:0000313" key="3">
    <source>
        <dbReference type="Proteomes" id="UP000799444"/>
    </source>
</evidence>
<sequence>MPFFQATDNISLFYTLTGDPSNPPFLLLHGFTCDSHDWSWQIPFLAKNFYIIAPDLRGHGRSSAPKDTAYDITSFASDAAALLKHLDIKLPILAMGHSMGAVAISTLAVLHPETVKAFVLLDPPYWRPGADCDERMAAGSEVVDLIAYTQHYMGALAGESMPAWMKTWQSRRIAGTAPHVITGCLEGAFAEGMLGRKEEHGKLVRGKREQPRLAVYTDEGGAEKEKGLGMRRLDRVEVVEGGHWMHQVESERFNVVLGKWLESIKGV</sequence>
<dbReference type="Proteomes" id="UP000799444">
    <property type="component" value="Unassembled WGS sequence"/>
</dbReference>
<protein>
    <submittedName>
        <fullName evidence="2">Alpha/beta-hydrolase</fullName>
    </submittedName>
</protein>
<name>A0A9P4RCU3_9PLEO</name>
<dbReference type="PRINTS" id="PR00111">
    <property type="entry name" value="ABHYDROLASE"/>
</dbReference>
<proteinExistence type="predicted"/>
<dbReference type="Gene3D" id="3.40.50.1820">
    <property type="entry name" value="alpha/beta hydrolase"/>
    <property type="match status" value="1"/>
</dbReference>
<reference evidence="2" key="1">
    <citation type="journal article" date="2020" name="Stud. Mycol.">
        <title>101 Dothideomycetes genomes: a test case for predicting lifestyles and emergence of pathogens.</title>
        <authorList>
            <person name="Haridas S."/>
            <person name="Albert R."/>
            <person name="Binder M."/>
            <person name="Bloem J."/>
            <person name="Labutti K."/>
            <person name="Salamov A."/>
            <person name="Andreopoulos B."/>
            <person name="Baker S."/>
            <person name="Barry K."/>
            <person name="Bills G."/>
            <person name="Bluhm B."/>
            <person name="Cannon C."/>
            <person name="Castanera R."/>
            <person name="Culley D."/>
            <person name="Daum C."/>
            <person name="Ezra D."/>
            <person name="Gonzalez J."/>
            <person name="Henrissat B."/>
            <person name="Kuo A."/>
            <person name="Liang C."/>
            <person name="Lipzen A."/>
            <person name="Lutzoni F."/>
            <person name="Magnuson J."/>
            <person name="Mondo S."/>
            <person name="Nolan M."/>
            <person name="Ohm R."/>
            <person name="Pangilinan J."/>
            <person name="Park H.-J."/>
            <person name="Ramirez L."/>
            <person name="Alfaro M."/>
            <person name="Sun H."/>
            <person name="Tritt A."/>
            <person name="Yoshinaga Y."/>
            <person name="Zwiers L.-H."/>
            <person name="Turgeon B."/>
            <person name="Goodwin S."/>
            <person name="Spatafora J."/>
            <person name="Crous P."/>
            <person name="Grigoriev I."/>
        </authorList>
    </citation>
    <scope>NUCLEOTIDE SEQUENCE</scope>
    <source>
        <strain evidence="2">CBS 125425</strain>
    </source>
</reference>
<dbReference type="InterPro" id="IPR050266">
    <property type="entry name" value="AB_hydrolase_sf"/>
</dbReference>
<dbReference type="InterPro" id="IPR000073">
    <property type="entry name" value="AB_hydrolase_1"/>
</dbReference>
<dbReference type="PANTHER" id="PTHR43798:SF33">
    <property type="entry name" value="HYDROLASE, PUTATIVE (AFU_ORTHOLOGUE AFUA_2G14860)-RELATED"/>
    <property type="match status" value="1"/>
</dbReference>
<comment type="caution">
    <text evidence="2">The sequence shown here is derived from an EMBL/GenBank/DDBJ whole genome shotgun (WGS) entry which is preliminary data.</text>
</comment>
<dbReference type="OrthoDB" id="408373at2759"/>
<dbReference type="SUPFAM" id="SSF53474">
    <property type="entry name" value="alpha/beta-Hydrolases"/>
    <property type="match status" value="1"/>
</dbReference>